<evidence type="ECO:0000256" key="1">
    <source>
        <dbReference type="SAM" id="MobiDB-lite"/>
    </source>
</evidence>
<keyword evidence="3" id="KW-1185">Reference proteome</keyword>
<evidence type="ECO:0000313" key="3">
    <source>
        <dbReference type="Proteomes" id="UP000026962"/>
    </source>
</evidence>
<accession>A0A0E0M5V4</accession>
<reference evidence="2" key="2">
    <citation type="submission" date="2018-05" db="EMBL/GenBank/DDBJ databases">
        <title>OpunRS2 (Oryza punctata Reference Sequence Version 2).</title>
        <authorList>
            <person name="Zhang J."/>
            <person name="Kudrna D."/>
            <person name="Lee S."/>
            <person name="Talag J."/>
            <person name="Welchert J."/>
            <person name="Wing R.A."/>
        </authorList>
    </citation>
    <scope>NUCLEOTIDE SEQUENCE [LARGE SCALE GENOMIC DNA]</scope>
</reference>
<feature type="compositionally biased region" description="Low complexity" evidence="1">
    <location>
        <begin position="44"/>
        <end position="56"/>
    </location>
</feature>
<organism evidence="2">
    <name type="scientific">Oryza punctata</name>
    <name type="common">Red rice</name>
    <dbReference type="NCBI Taxonomy" id="4537"/>
    <lineage>
        <taxon>Eukaryota</taxon>
        <taxon>Viridiplantae</taxon>
        <taxon>Streptophyta</taxon>
        <taxon>Embryophyta</taxon>
        <taxon>Tracheophyta</taxon>
        <taxon>Spermatophyta</taxon>
        <taxon>Magnoliopsida</taxon>
        <taxon>Liliopsida</taxon>
        <taxon>Poales</taxon>
        <taxon>Poaceae</taxon>
        <taxon>BOP clade</taxon>
        <taxon>Oryzoideae</taxon>
        <taxon>Oryzeae</taxon>
        <taxon>Oryzinae</taxon>
        <taxon>Oryza</taxon>
    </lineage>
</organism>
<proteinExistence type="predicted"/>
<protein>
    <submittedName>
        <fullName evidence="2">Uncharacterized protein</fullName>
    </submittedName>
</protein>
<dbReference type="HOGENOM" id="CLU_2296274_0_0_1"/>
<dbReference type="EnsemblPlants" id="OPUNC10G03110.1">
    <property type="protein sequence ID" value="OPUNC10G03110.1"/>
    <property type="gene ID" value="OPUNC10G03110"/>
</dbReference>
<sequence>MGVWTIHGRMGLRHSAHPMLFGTKAHYEDLKSASAKLGLHSKKPVTPASKKPPTTTKVKKERENAGFEWCKLGLGQYMACIIACNWIKRPTRDNLFSHAGV</sequence>
<reference evidence="2" key="1">
    <citation type="submission" date="2015-04" db="UniProtKB">
        <authorList>
            <consortium name="EnsemblPlants"/>
        </authorList>
    </citation>
    <scope>IDENTIFICATION</scope>
</reference>
<dbReference type="Proteomes" id="UP000026962">
    <property type="component" value="Chromosome 10"/>
</dbReference>
<evidence type="ECO:0000313" key="2">
    <source>
        <dbReference type="EnsemblPlants" id="OPUNC10G03110.1"/>
    </source>
</evidence>
<name>A0A0E0M5V4_ORYPU</name>
<feature type="region of interest" description="Disordered" evidence="1">
    <location>
        <begin position="40"/>
        <end position="60"/>
    </location>
</feature>
<dbReference type="Gramene" id="OPUNC10G03110.1">
    <property type="protein sequence ID" value="OPUNC10G03110.1"/>
    <property type="gene ID" value="OPUNC10G03110"/>
</dbReference>
<dbReference type="AlphaFoldDB" id="A0A0E0M5V4"/>